<comment type="caution">
    <text evidence="2">The sequence shown here is derived from an EMBL/GenBank/DDBJ whole genome shotgun (WGS) entry which is preliminary data.</text>
</comment>
<dbReference type="Gene3D" id="3.30.565.10">
    <property type="entry name" value="Histidine kinase-like ATPase, C-terminal domain"/>
    <property type="match status" value="1"/>
</dbReference>
<keyword evidence="1" id="KW-0496">Mitochondrion</keyword>
<dbReference type="InterPro" id="IPR036890">
    <property type="entry name" value="HATPase_C_sf"/>
</dbReference>
<name>A0A9R1VFH5_LACSA</name>
<protein>
    <recommendedName>
        <fullName evidence="1">Protein-serine/threonine kinase</fullName>
        <ecNumber evidence="1">2.7.11.-</ecNumber>
    </recommendedName>
</protein>
<evidence type="ECO:0000313" key="2">
    <source>
        <dbReference type="EMBL" id="KAJ0203798.1"/>
    </source>
</evidence>
<organism evidence="2 3">
    <name type="scientific">Lactuca sativa</name>
    <name type="common">Garden lettuce</name>
    <dbReference type="NCBI Taxonomy" id="4236"/>
    <lineage>
        <taxon>Eukaryota</taxon>
        <taxon>Viridiplantae</taxon>
        <taxon>Streptophyta</taxon>
        <taxon>Embryophyta</taxon>
        <taxon>Tracheophyta</taxon>
        <taxon>Spermatophyta</taxon>
        <taxon>Magnoliopsida</taxon>
        <taxon>eudicotyledons</taxon>
        <taxon>Gunneridae</taxon>
        <taxon>Pentapetalae</taxon>
        <taxon>asterids</taxon>
        <taxon>campanulids</taxon>
        <taxon>Asterales</taxon>
        <taxon>Asteraceae</taxon>
        <taxon>Cichorioideae</taxon>
        <taxon>Cichorieae</taxon>
        <taxon>Lactucinae</taxon>
        <taxon>Lactuca</taxon>
    </lineage>
</organism>
<dbReference type="PANTHER" id="PTHR11947">
    <property type="entry name" value="PYRUVATE DEHYDROGENASE KINASE"/>
    <property type="match status" value="1"/>
</dbReference>
<dbReference type="GO" id="GO:0004672">
    <property type="term" value="F:protein kinase activity"/>
    <property type="evidence" value="ECO:0007669"/>
    <property type="project" value="InterPro"/>
</dbReference>
<evidence type="ECO:0000256" key="1">
    <source>
        <dbReference type="RuleBase" id="RU366032"/>
    </source>
</evidence>
<gene>
    <name evidence="2" type="ORF">LSAT_V11C500237360</name>
</gene>
<dbReference type="InterPro" id="IPR039028">
    <property type="entry name" value="BCKD/PDK"/>
</dbReference>
<keyword evidence="1" id="KW-0418">Kinase</keyword>
<keyword evidence="1" id="KW-0808">Transferase</keyword>
<keyword evidence="3" id="KW-1185">Reference proteome</keyword>
<dbReference type="PANTHER" id="PTHR11947:SF3">
    <property type="entry name" value="[PYRUVATE DEHYDROGENASE (ACETYL-TRANSFERRING)] KINASE, MITOCHONDRIAL"/>
    <property type="match status" value="1"/>
</dbReference>
<dbReference type="EC" id="2.7.11.-" evidence="1"/>
<reference evidence="2 3" key="1">
    <citation type="journal article" date="2017" name="Nat. Commun.">
        <title>Genome assembly with in vitro proximity ligation data and whole-genome triplication in lettuce.</title>
        <authorList>
            <person name="Reyes-Chin-Wo S."/>
            <person name="Wang Z."/>
            <person name="Yang X."/>
            <person name="Kozik A."/>
            <person name="Arikit S."/>
            <person name="Song C."/>
            <person name="Xia L."/>
            <person name="Froenicke L."/>
            <person name="Lavelle D.O."/>
            <person name="Truco M.J."/>
            <person name="Xia R."/>
            <person name="Zhu S."/>
            <person name="Xu C."/>
            <person name="Xu H."/>
            <person name="Xu X."/>
            <person name="Cox K."/>
            <person name="Korf I."/>
            <person name="Meyers B.C."/>
            <person name="Michelmore R.W."/>
        </authorList>
    </citation>
    <scope>NUCLEOTIDE SEQUENCE [LARGE SCALE GENOMIC DNA]</scope>
    <source>
        <strain evidence="3">cv. Salinas</strain>
        <tissue evidence="2">Seedlings</tissue>
    </source>
</reference>
<comment type="subcellular location">
    <subcellularLocation>
        <location evidence="1">Mitochondrion matrix</location>
    </subcellularLocation>
</comment>
<dbReference type="GO" id="GO:0005759">
    <property type="term" value="C:mitochondrial matrix"/>
    <property type="evidence" value="ECO:0007669"/>
    <property type="project" value="UniProtKB-SubCell"/>
</dbReference>
<sequence>MDCLGYIHAKMSPIEVARHASEYARYFCLHEYGTALDVKVYGDLDVTFSYVPTHLHLMVFELVKNSLHAVEERFMDLEKLAPLIRIIG</sequence>
<dbReference type="GO" id="GO:0005524">
    <property type="term" value="F:ATP binding"/>
    <property type="evidence" value="ECO:0007669"/>
    <property type="project" value="UniProtKB-UniRule"/>
</dbReference>
<dbReference type="EMBL" id="NBSK02000005">
    <property type="protein sequence ID" value="KAJ0203798.1"/>
    <property type="molecule type" value="Genomic_DNA"/>
</dbReference>
<evidence type="ECO:0000313" key="3">
    <source>
        <dbReference type="Proteomes" id="UP000235145"/>
    </source>
</evidence>
<dbReference type="AlphaFoldDB" id="A0A9R1VFH5"/>
<comment type="similarity">
    <text evidence="1">Belongs to the PDK/BCKDK protein kinase family.</text>
</comment>
<dbReference type="SUPFAM" id="SSF55874">
    <property type="entry name" value="ATPase domain of HSP90 chaperone/DNA topoisomerase II/histidine kinase"/>
    <property type="match status" value="1"/>
</dbReference>
<dbReference type="Proteomes" id="UP000235145">
    <property type="component" value="Unassembled WGS sequence"/>
</dbReference>
<proteinExistence type="inferred from homology"/>
<keyword evidence="1" id="KW-0547">Nucleotide-binding</keyword>
<keyword evidence="1" id="KW-0067">ATP-binding</keyword>
<accession>A0A9R1VFH5</accession>